<dbReference type="AlphaFoldDB" id="A0A563VLN8"/>
<dbReference type="SUPFAM" id="SSF53448">
    <property type="entry name" value="Nucleotide-diphospho-sugar transferases"/>
    <property type="match status" value="1"/>
</dbReference>
<dbReference type="PANTHER" id="PTHR43685:SF2">
    <property type="entry name" value="GLYCOSYLTRANSFERASE 2-LIKE DOMAIN-CONTAINING PROTEIN"/>
    <property type="match status" value="1"/>
</dbReference>
<dbReference type="Proteomes" id="UP000320055">
    <property type="component" value="Unassembled WGS sequence"/>
</dbReference>
<dbReference type="EMBL" id="CAACVJ010000046">
    <property type="protein sequence ID" value="VEP12243.1"/>
    <property type="molecule type" value="Genomic_DNA"/>
</dbReference>
<sequence>MINTIKKNQTKLIPKTCHNRWMSDKYKEKLVSVIIPTYNREELIQDAIQSVRNQTYRPLELLIIDDGSTDNTRSVIDRFKSQTEQDREITIRYLFQKQKGAQAARNLGLIESQGEYIQFLDSDDILISQKIEWGVDQLKINSCSLVYFLTQETDRDLKPIPHHFCGKNSSQWHNDVIDYLWHTSAPLYRRSVVKEIGPWLENLSGSQDWEYGARIKLYKYQSLYDNRVGSLFRDHQNHRISVSKFDYKYTHSAELAYDYILNLARQLNYLDTKLGSRFVRLYLTRALEFHQANYYQERDRCLRKALELPSSKNLVWFITYLCQILPNKFLLNSINKALVMRRTIK</sequence>
<keyword evidence="3" id="KW-1185">Reference proteome</keyword>
<dbReference type="RefSeq" id="WP_144864037.1">
    <property type="nucleotide sequence ID" value="NZ_LR213776.1"/>
</dbReference>
<dbReference type="OrthoDB" id="9812327at2"/>
<evidence type="ECO:0000313" key="2">
    <source>
        <dbReference type="EMBL" id="VEP12243.1"/>
    </source>
</evidence>
<dbReference type="Gene3D" id="3.90.550.10">
    <property type="entry name" value="Spore Coat Polysaccharide Biosynthesis Protein SpsA, Chain A"/>
    <property type="match status" value="1"/>
</dbReference>
<evidence type="ECO:0000259" key="1">
    <source>
        <dbReference type="Pfam" id="PF00535"/>
    </source>
</evidence>
<organism evidence="2 3">
    <name type="scientific">Hyella patelloides LEGE 07179</name>
    <dbReference type="NCBI Taxonomy" id="945734"/>
    <lineage>
        <taxon>Bacteria</taxon>
        <taxon>Bacillati</taxon>
        <taxon>Cyanobacteriota</taxon>
        <taxon>Cyanophyceae</taxon>
        <taxon>Pleurocapsales</taxon>
        <taxon>Hyellaceae</taxon>
        <taxon>Hyella</taxon>
    </lineage>
</organism>
<evidence type="ECO:0000313" key="3">
    <source>
        <dbReference type="Proteomes" id="UP000320055"/>
    </source>
</evidence>
<dbReference type="PANTHER" id="PTHR43685">
    <property type="entry name" value="GLYCOSYLTRANSFERASE"/>
    <property type="match status" value="1"/>
</dbReference>
<gene>
    <name evidence="2" type="ORF">H1P_140026</name>
</gene>
<dbReference type="InterPro" id="IPR050834">
    <property type="entry name" value="Glycosyltransf_2"/>
</dbReference>
<reference evidence="2 3" key="1">
    <citation type="submission" date="2019-01" db="EMBL/GenBank/DDBJ databases">
        <authorList>
            <person name="Brito A."/>
        </authorList>
    </citation>
    <scope>NUCLEOTIDE SEQUENCE [LARGE SCALE GENOMIC DNA]</scope>
    <source>
        <strain evidence="2">1</strain>
    </source>
</reference>
<dbReference type="CDD" id="cd00761">
    <property type="entry name" value="Glyco_tranf_GTA_type"/>
    <property type="match status" value="1"/>
</dbReference>
<dbReference type="InterPro" id="IPR001173">
    <property type="entry name" value="Glyco_trans_2-like"/>
</dbReference>
<accession>A0A563VLN8</accession>
<proteinExistence type="predicted"/>
<feature type="domain" description="Glycosyltransferase 2-like" evidence="1">
    <location>
        <begin position="32"/>
        <end position="163"/>
    </location>
</feature>
<protein>
    <recommendedName>
        <fullName evidence="1">Glycosyltransferase 2-like domain-containing protein</fullName>
    </recommendedName>
</protein>
<name>A0A563VLN8_9CYAN</name>
<dbReference type="Pfam" id="PF00535">
    <property type="entry name" value="Glycos_transf_2"/>
    <property type="match status" value="1"/>
</dbReference>
<dbReference type="InterPro" id="IPR029044">
    <property type="entry name" value="Nucleotide-diphossugar_trans"/>
</dbReference>